<evidence type="ECO:0000313" key="1">
    <source>
        <dbReference type="EMBL" id="KAI7983869.1"/>
    </source>
</evidence>
<reference evidence="1 2" key="1">
    <citation type="journal article" date="2022" name="Plant J.">
        <title>Chromosome-level genome of Camellia lanceoleosa provides a valuable resource for understanding genome evolution and self-incompatibility.</title>
        <authorList>
            <person name="Gong W."/>
            <person name="Xiao S."/>
            <person name="Wang L."/>
            <person name="Liao Z."/>
            <person name="Chang Y."/>
            <person name="Mo W."/>
            <person name="Hu G."/>
            <person name="Li W."/>
            <person name="Zhao G."/>
            <person name="Zhu H."/>
            <person name="Hu X."/>
            <person name="Ji K."/>
            <person name="Xiang X."/>
            <person name="Song Q."/>
            <person name="Yuan D."/>
            <person name="Jin S."/>
            <person name="Zhang L."/>
        </authorList>
    </citation>
    <scope>NUCLEOTIDE SEQUENCE [LARGE SCALE GENOMIC DNA]</scope>
    <source>
        <strain evidence="1">SQ_2022a</strain>
    </source>
</reference>
<sequence length="96" mass="10451">MEGVYKVKFDGAFFAQHGPVGFGMVIRDWREEVIASMSKKLFIYGVDCFEAMAALKALQLGSDLGLHCIMLVGDSLSIVRGIQSRAESGLNHCGPK</sequence>
<protein>
    <submittedName>
        <fullName evidence="1">Uncharacterized protein</fullName>
    </submittedName>
</protein>
<comment type="caution">
    <text evidence="1">The sequence shown here is derived from an EMBL/GenBank/DDBJ whole genome shotgun (WGS) entry which is preliminary data.</text>
</comment>
<accession>A0ACC0F6H5</accession>
<keyword evidence="2" id="KW-1185">Reference proteome</keyword>
<dbReference type="Proteomes" id="UP001060215">
    <property type="component" value="Chromosome 11"/>
</dbReference>
<proteinExistence type="predicted"/>
<evidence type="ECO:0000313" key="2">
    <source>
        <dbReference type="Proteomes" id="UP001060215"/>
    </source>
</evidence>
<gene>
    <name evidence="1" type="ORF">LOK49_LG15G01282</name>
</gene>
<name>A0ACC0F6H5_9ERIC</name>
<dbReference type="EMBL" id="CM045768">
    <property type="protein sequence ID" value="KAI7983869.1"/>
    <property type="molecule type" value="Genomic_DNA"/>
</dbReference>
<organism evidence="1 2">
    <name type="scientific">Camellia lanceoleosa</name>
    <dbReference type="NCBI Taxonomy" id="1840588"/>
    <lineage>
        <taxon>Eukaryota</taxon>
        <taxon>Viridiplantae</taxon>
        <taxon>Streptophyta</taxon>
        <taxon>Embryophyta</taxon>
        <taxon>Tracheophyta</taxon>
        <taxon>Spermatophyta</taxon>
        <taxon>Magnoliopsida</taxon>
        <taxon>eudicotyledons</taxon>
        <taxon>Gunneridae</taxon>
        <taxon>Pentapetalae</taxon>
        <taxon>asterids</taxon>
        <taxon>Ericales</taxon>
        <taxon>Theaceae</taxon>
        <taxon>Camellia</taxon>
    </lineage>
</organism>